<sequence length="105" mass="10809">AAVSGDPPVGPGKPADRTRPRRATPAGAGPRARARACAHRPDSRLAASECPLDDLLLLIPASRRKGPVDDSAAVAAVGSAPTVRVKRRRCPARDGPCEVRSACLA</sequence>
<name>A0A023AWN5_GRENI</name>
<dbReference type="VEuPathDB" id="CryptoDB:GNI_217400"/>
<organism evidence="2 3">
    <name type="scientific">Gregarina niphandrodes</name>
    <name type="common">Septate eugregarine</name>
    <dbReference type="NCBI Taxonomy" id="110365"/>
    <lineage>
        <taxon>Eukaryota</taxon>
        <taxon>Sar</taxon>
        <taxon>Alveolata</taxon>
        <taxon>Apicomplexa</taxon>
        <taxon>Conoidasida</taxon>
        <taxon>Gregarinasina</taxon>
        <taxon>Eugregarinorida</taxon>
        <taxon>Gregarinidae</taxon>
        <taxon>Gregarina</taxon>
    </lineage>
</organism>
<gene>
    <name evidence="2" type="ORF">GNI_217400</name>
</gene>
<dbReference type="EMBL" id="AFNH02001714">
    <property type="protein sequence ID" value="EZG42838.1"/>
    <property type="molecule type" value="Genomic_DNA"/>
</dbReference>
<evidence type="ECO:0000256" key="1">
    <source>
        <dbReference type="SAM" id="MobiDB-lite"/>
    </source>
</evidence>
<keyword evidence="3" id="KW-1185">Reference proteome</keyword>
<proteinExistence type="predicted"/>
<accession>A0A023AWN5</accession>
<feature type="non-terminal residue" evidence="2">
    <location>
        <position position="1"/>
    </location>
</feature>
<dbReference type="AlphaFoldDB" id="A0A023AWN5"/>
<evidence type="ECO:0000313" key="3">
    <source>
        <dbReference type="Proteomes" id="UP000019763"/>
    </source>
</evidence>
<reference evidence="2" key="1">
    <citation type="submission" date="2013-12" db="EMBL/GenBank/DDBJ databases">
        <authorList>
            <person name="Omoto C.K."/>
            <person name="Sibley D."/>
            <person name="Venepally P."/>
            <person name="Hadjithomas M."/>
            <person name="Karamycheva S."/>
            <person name="Brunk B."/>
            <person name="Roos D."/>
            <person name="Caler E."/>
            <person name="Lorenzi H."/>
        </authorList>
    </citation>
    <scope>NUCLEOTIDE SEQUENCE</scope>
</reference>
<comment type="caution">
    <text evidence="2">The sequence shown here is derived from an EMBL/GenBank/DDBJ whole genome shotgun (WGS) entry which is preliminary data.</text>
</comment>
<dbReference type="GeneID" id="22916572"/>
<feature type="region of interest" description="Disordered" evidence="1">
    <location>
        <begin position="1"/>
        <end position="40"/>
    </location>
</feature>
<dbReference type="Proteomes" id="UP000019763">
    <property type="component" value="Unassembled WGS sequence"/>
</dbReference>
<evidence type="ECO:0000313" key="2">
    <source>
        <dbReference type="EMBL" id="EZG42838.1"/>
    </source>
</evidence>
<protein>
    <submittedName>
        <fullName evidence="2">Uncharacterized protein</fullName>
    </submittedName>
</protein>
<dbReference type="RefSeq" id="XP_011133883.1">
    <property type="nucleotide sequence ID" value="XM_011135581.1"/>
</dbReference>
<feature type="non-terminal residue" evidence="2">
    <location>
        <position position="105"/>
    </location>
</feature>